<dbReference type="InParanoid" id="E3N226"/>
<dbReference type="Proteomes" id="UP000008281">
    <property type="component" value="Unassembled WGS sequence"/>
</dbReference>
<proteinExistence type="predicted"/>
<organism evidence="2">
    <name type="scientific">Caenorhabditis remanei</name>
    <name type="common">Caenorhabditis vulgaris</name>
    <dbReference type="NCBI Taxonomy" id="31234"/>
    <lineage>
        <taxon>Eukaryota</taxon>
        <taxon>Metazoa</taxon>
        <taxon>Ecdysozoa</taxon>
        <taxon>Nematoda</taxon>
        <taxon>Chromadorea</taxon>
        <taxon>Rhabditida</taxon>
        <taxon>Rhabditina</taxon>
        <taxon>Rhabditomorpha</taxon>
        <taxon>Rhabditoidea</taxon>
        <taxon>Rhabditidae</taxon>
        <taxon>Peloderinae</taxon>
        <taxon>Caenorhabditis</taxon>
    </lineage>
</organism>
<evidence type="ECO:0000313" key="2">
    <source>
        <dbReference type="Proteomes" id="UP000008281"/>
    </source>
</evidence>
<dbReference type="Pfam" id="PF12078">
    <property type="entry name" value="DUF3557"/>
    <property type="match status" value="1"/>
</dbReference>
<reference evidence="1" key="1">
    <citation type="submission" date="2007-07" db="EMBL/GenBank/DDBJ databases">
        <title>PCAP assembly of the Caenorhabditis remanei genome.</title>
        <authorList>
            <consortium name="The Caenorhabditis remanei Sequencing Consortium"/>
            <person name="Wilson R.K."/>
        </authorList>
    </citation>
    <scope>NUCLEOTIDE SEQUENCE [LARGE SCALE GENOMIC DNA]</scope>
    <source>
        <strain evidence="1">PB4641</strain>
    </source>
</reference>
<evidence type="ECO:0000313" key="1">
    <source>
        <dbReference type="EMBL" id="EFO83980.1"/>
    </source>
</evidence>
<accession>E3N226</accession>
<keyword evidence="2" id="KW-1185">Reference proteome</keyword>
<protein>
    <recommendedName>
        <fullName evidence="3">DUF38 domain-containing protein</fullName>
    </recommendedName>
</protein>
<dbReference type="InterPro" id="IPR021942">
    <property type="entry name" value="DUF3557"/>
</dbReference>
<sequence length="303" mass="35515">MPLPLSYPGLKCILEHLETVKRAHIIGRSPGLQKIDKLIPRCFEHLHIGKWKLVINKLWITCNVDEVRFKMNRKKFIRQRAESHEDKMKKFIKFFTCGRSIIHVHRLYWHDNLPPDFLPIEQKFRVNSLYILLREEFETALSFIDSCSFPLKTLVTLPMPSTIDSHIAISAETIILFLAQTVVTLDNLKKIYNKKVVFQSLYPFRIEIVLLIKYQIETKKATGTTLVIAADGKGFIKKMLRKFGKAFGEYRSALDDVNERYVKCKRVKPIISFQIYSRIDSEFFKDDFPYNIIVKSISEISRI</sequence>
<dbReference type="AlphaFoldDB" id="E3N226"/>
<name>E3N226_CAERE</name>
<evidence type="ECO:0008006" key="3">
    <source>
        <dbReference type="Google" id="ProtNLM"/>
    </source>
</evidence>
<dbReference type="EMBL" id="DS268511">
    <property type="protein sequence ID" value="EFO83980.1"/>
    <property type="molecule type" value="Genomic_DNA"/>
</dbReference>
<dbReference type="PANTHER" id="PTHR31379:SF1">
    <property type="entry name" value="F-BOX C PROTEIN-RELATED"/>
    <property type="match status" value="1"/>
</dbReference>
<dbReference type="PANTHER" id="PTHR31379">
    <property type="entry name" value="F-BOX C PROTEIN-RELATED-RELATED"/>
    <property type="match status" value="1"/>
</dbReference>
<dbReference type="HOGENOM" id="CLU_042576_3_1_1"/>
<gene>
    <name evidence="1" type="ORF">CRE_17384</name>
</gene>